<dbReference type="EMBL" id="CAKOGP040001825">
    <property type="protein sequence ID" value="CAJ1953252.1"/>
    <property type="molecule type" value="Genomic_DNA"/>
</dbReference>
<dbReference type="AlphaFoldDB" id="A0AAD2FU06"/>
<gene>
    <name evidence="8" type="ORF">CYCCA115_LOCUS13937</name>
</gene>
<evidence type="ECO:0000256" key="3">
    <source>
        <dbReference type="ARBA" id="ARBA00022989"/>
    </source>
</evidence>
<evidence type="ECO:0000256" key="4">
    <source>
        <dbReference type="ARBA" id="ARBA00023136"/>
    </source>
</evidence>
<dbReference type="Proteomes" id="UP001295423">
    <property type="component" value="Unassembled WGS sequence"/>
</dbReference>
<accession>A0AAD2FU06</accession>
<evidence type="ECO:0000256" key="6">
    <source>
        <dbReference type="SAM" id="MobiDB-lite"/>
    </source>
</evidence>
<sequence length="93" mass="10459">MGFGVLMHPQNRETGQKLGIATGLMFTAPILSFYTGMWYFSEKRYPENWAGGLAVLVINVIVAGYCYSAFMEEDDDRDDSDGPQQGKLKQRID</sequence>
<keyword evidence="1 7" id="KW-0812">Transmembrane</keyword>
<evidence type="ECO:0000313" key="8">
    <source>
        <dbReference type="EMBL" id="CAJ1953252.1"/>
    </source>
</evidence>
<dbReference type="InterPro" id="IPR019013">
    <property type="entry name" value="Vma21"/>
</dbReference>
<evidence type="ECO:0000256" key="1">
    <source>
        <dbReference type="ARBA" id="ARBA00022692"/>
    </source>
</evidence>
<reference evidence="8" key="1">
    <citation type="submission" date="2023-08" db="EMBL/GenBank/DDBJ databases">
        <authorList>
            <person name="Audoor S."/>
            <person name="Bilcke G."/>
        </authorList>
    </citation>
    <scope>NUCLEOTIDE SEQUENCE</scope>
</reference>
<organism evidence="8 9">
    <name type="scientific">Cylindrotheca closterium</name>
    <dbReference type="NCBI Taxonomy" id="2856"/>
    <lineage>
        <taxon>Eukaryota</taxon>
        <taxon>Sar</taxon>
        <taxon>Stramenopiles</taxon>
        <taxon>Ochrophyta</taxon>
        <taxon>Bacillariophyta</taxon>
        <taxon>Bacillariophyceae</taxon>
        <taxon>Bacillariophycidae</taxon>
        <taxon>Bacillariales</taxon>
        <taxon>Bacillariaceae</taxon>
        <taxon>Cylindrotheca</taxon>
    </lineage>
</organism>
<evidence type="ECO:0000256" key="7">
    <source>
        <dbReference type="SAM" id="Phobius"/>
    </source>
</evidence>
<feature type="transmembrane region" description="Helical" evidence="7">
    <location>
        <begin position="52"/>
        <end position="70"/>
    </location>
</feature>
<keyword evidence="9" id="KW-1185">Reference proteome</keyword>
<keyword evidence="4 7" id="KW-0472">Membrane</keyword>
<dbReference type="GO" id="GO:0031410">
    <property type="term" value="C:cytoplasmic vesicle"/>
    <property type="evidence" value="ECO:0007669"/>
    <property type="project" value="UniProtKB-KW"/>
</dbReference>
<proteinExistence type="predicted"/>
<keyword evidence="3 7" id="KW-1133">Transmembrane helix</keyword>
<name>A0AAD2FU06_9STRA</name>
<feature type="transmembrane region" description="Helical" evidence="7">
    <location>
        <begin position="20"/>
        <end position="40"/>
    </location>
</feature>
<protein>
    <submittedName>
        <fullName evidence="8">Uncharacterized protein</fullName>
    </submittedName>
</protein>
<evidence type="ECO:0000256" key="2">
    <source>
        <dbReference type="ARBA" id="ARBA00022824"/>
    </source>
</evidence>
<feature type="region of interest" description="Disordered" evidence="6">
    <location>
        <begin position="73"/>
        <end position="93"/>
    </location>
</feature>
<dbReference type="GO" id="GO:0070072">
    <property type="term" value="P:vacuolar proton-transporting V-type ATPase complex assembly"/>
    <property type="evidence" value="ECO:0007669"/>
    <property type="project" value="InterPro"/>
</dbReference>
<keyword evidence="2" id="KW-0256">Endoplasmic reticulum</keyword>
<evidence type="ECO:0000256" key="5">
    <source>
        <dbReference type="ARBA" id="ARBA00023329"/>
    </source>
</evidence>
<keyword evidence="5" id="KW-0968">Cytoplasmic vesicle</keyword>
<comment type="caution">
    <text evidence="8">The sequence shown here is derived from an EMBL/GenBank/DDBJ whole genome shotgun (WGS) entry which is preliminary data.</text>
</comment>
<dbReference type="Pfam" id="PF09446">
    <property type="entry name" value="VMA21"/>
    <property type="match status" value="1"/>
</dbReference>
<evidence type="ECO:0000313" key="9">
    <source>
        <dbReference type="Proteomes" id="UP001295423"/>
    </source>
</evidence>